<organism evidence="1 2">
    <name type="scientific">Candolleomyces aberdarensis</name>
    <dbReference type="NCBI Taxonomy" id="2316362"/>
    <lineage>
        <taxon>Eukaryota</taxon>
        <taxon>Fungi</taxon>
        <taxon>Dikarya</taxon>
        <taxon>Basidiomycota</taxon>
        <taxon>Agaricomycotina</taxon>
        <taxon>Agaricomycetes</taxon>
        <taxon>Agaricomycetidae</taxon>
        <taxon>Agaricales</taxon>
        <taxon>Agaricineae</taxon>
        <taxon>Psathyrellaceae</taxon>
        <taxon>Candolleomyces</taxon>
    </lineage>
</organism>
<evidence type="ECO:0000313" key="1">
    <source>
        <dbReference type="EMBL" id="RXW11276.1"/>
    </source>
</evidence>
<dbReference type="InterPro" id="IPR036851">
    <property type="entry name" value="Chloroperoxidase-like_sf"/>
</dbReference>
<dbReference type="Proteomes" id="UP000290288">
    <property type="component" value="Unassembled WGS sequence"/>
</dbReference>
<dbReference type="GO" id="GO:0004601">
    <property type="term" value="F:peroxidase activity"/>
    <property type="evidence" value="ECO:0007669"/>
    <property type="project" value="InterPro"/>
</dbReference>
<proteinExistence type="predicted"/>
<sequence length="85" mass="9492">MVFIAHPIAPGGNRDDKINSYVLDPTSADFNTFCLLYTNFVNQTIRGLYPNPTGILRRNLIKNLGFFYSGIADAGCEEIFPYGQL</sequence>
<dbReference type="Gene3D" id="1.10.489.10">
    <property type="entry name" value="Chloroperoxidase-like"/>
    <property type="match status" value="1"/>
</dbReference>
<name>A0A4Q2CYS9_9AGAR</name>
<gene>
    <name evidence="1" type="ORF">EST38_g14579</name>
</gene>
<accession>A0A4Q2CYS9</accession>
<evidence type="ECO:0000313" key="2">
    <source>
        <dbReference type="Proteomes" id="UP000290288"/>
    </source>
</evidence>
<dbReference type="EMBL" id="SDEE01002096">
    <property type="protein sequence ID" value="RXW11276.1"/>
    <property type="molecule type" value="Genomic_DNA"/>
</dbReference>
<reference evidence="1 2" key="1">
    <citation type="submission" date="2019-01" db="EMBL/GenBank/DDBJ databases">
        <title>Draft genome sequence of Psathyrella aberdarensis IHI B618.</title>
        <authorList>
            <person name="Buettner E."/>
            <person name="Kellner H."/>
        </authorList>
    </citation>
    <scope>NUCLEOTIDE SEQUENCE [LARGE SCALE GENOMIC DNA]</scope>
    <source>
        <strain evidence="1 2">IHI B618</strain>
    </source>
</reference>
<comment type="caution">
    <text evidence="1">The sequence shown here is derived from an EMBL/GenBank/DDBJ whole genome shotgun (WGS) entry which is preliminary data.</text>
</comment>
<keyword evidence="2" id="KW-1185">Reference proteome</keyword>
<protein>
    <submittedName>
        <fullName evidence="1">Uncharacterized protein</fullName>
    </submittedName>
</protein>
<dbReference type="OrthoDB" id="3089086at2759"/>
<dbReference type="AlphaFoldDB" id="A0A4Q2CYS9"/>